<dbReference type="EMBL" id="CDMZ01002451">
    <property type="protein sequence ID" value="CEM42443.1"/>
    <property type="molecule type" value="Genomic_DNA"/>
</dbReference>
<protein>
    <submittedName>
        <fullName evidence="2">Uncharacterized protein</fullName>
    </submittedName>
</protein>
<reference evidence="2" key="1">
    <citation type="submission" date="2014-11" db="EMBL/GenBank/DDBJ databases">
        <authorList>
            <person name="Otto D Thomas"/>
            <person name="Naeem Raeece"/>
        </authorList>
    </citation>
    <scope>NUCLEOTIDE SEQUENCE</scope>
</reference>
<feature type="region of interest" description="Disordered" evidence="1">
    <location>
        <begin position="1"/>
        <end position="29"/>
    </location>
</feature>
<sequence length="134" mass="14664">MKATPLTVSVSEQKKRGSQGQKGGVHPATVIENDGSMETAKKVEKYAKRNALKRVRGLMQKYSNQMGGRKFGGGQGSQEGISIKEFLEGNFASFDASSFQDFHVRIPGGKTTRRELDKDIKLGVSNQVDRESQG</sequence>
<feature type="compositionally biased region" description="Polar residues" evidence="1">
    <location>
        <begin position="1"/>
        <end position="11"/>
    </location>
</feature>
<evidence type="ECO:0000256" key="1">
    <source>
        <dbReference type="SAM" id="MobiDB-lite"/>
    </source>
</evidence>
<gene>
    <name evidence="2" type="ORF">Cvel_6549</name>
</gene>
<dbReference type="VEuPathDB" id="CryptoDB:Cvel_6549"/>
<name>A0A0G4HEV7_9ALVE</name>
<dbReference type="AlphaFoldDB" id="A0A0G4HEV7"/>
<organism evidence="2">
    <name type="scientific">Chromera velia CCMP2878</name>
    <dbReference type="NCBI Taxonomy" id="1169474"/>
    <lineage>
        <taxon>Eukaryota</taxon>
        <taxon>Sar</taxon>
        <taxon>Alveolata</taxon>
        <taxon>Colpodellida</taxon>
        <taxon>Chromeraceae</taxon>
        <taxon>Chromera</taxon>
    </lineage>
</organism>
<accession>A0A0G4HEV7</accession>
<proteinExistence type="predicted"/>
<evidence type="ECO:0000313" key="2">
    <source>
        <dbReference type="EMBL" id="CEM42443.1"/>
    </source>
</evidence>